<feature type="domain" description="Integrase catalytic" evidence="1">
    <location>
        <begin position="1"/>
        <end position="106"/>
    </location>
</feature>
<dbReference type="EMBL" id="VJMI01001001">
    <property type="protein sequence ID" value="KAF0775784.1"/>
    <property type="molecule type" value="Genomic_DNA"/>
</dbReference>
<proteinExistence type="predicted"/>
<gene>
    <name evidence="2" type="ORF">AaE_000515</name>
</gene>
<dbReference type="Proteomes" id="UP000469452">
    <property type="component" value="Unassembled WGS sequence"/>
</dbReference>
<dbReference type="InterPro" id="IPR036397">
    <property type="entry name" value="RNaseH_sf"/>
</dbReference>
<dbReference type="InterPro" id="IPR050951">
    <property type="entry name" value="Retrovirus_Pol_polyprotein"/>
</dbReference>
<organism evidence="2 3">
    <name type="scientific">Aphanomyces astaci</name>
    <name type="common">Crayfish plague agent</name>
    <dbReference type="NCBI Taxonomy" id="112090"/>
    <lineage>
        <taxon>Eukaryota</taxon>
        <taxon>Sar</taxon>
        <taxon>Stramenopiles</taxon>
        <taxon>Oomycota</taxon>
        <taxon>Saprolegniomycetes</taxon>
        <taxon>Saprolegniales</taxon>
        <taxon>Verrucalvaceae</taxon>
        <taxon>Aphanomyces</taxon>
    </lineage>
</organism>
<dbReference type="InterPro" id="IPR001584">
    <property type="entry name" value="Integrase_cat-core"/>
</dbReference>
<evidence type="ECO:0000313" key="2">
    <source>
        <dbReference type="EMBL" id="KAF0775784.1"/>
    </source>
</evidence>
<evidence type="ECO:0000313" key="3">
    <source>
        <dbReference type="Proteomes" id="UP000469452"/>
    </source>
</evidence>
<name>A0A6A5B471_APHAT</name>
<dbReference type="GO" id="GO:0003676">
    <property type="term" value="F:nucleic acid binding"/>
    <property type="evidence" value="ECO:0007669"/>
    <property type="project" value="InterPro"/>
</dbReference>
<dbReference type="PANTHER" id="PTHR37984">
    <property type="entry name" value="PROTEIN CBG26694"/>
    <property type="match status" value="1"/>
</dbReference>
<dbReference type="Gene3D" id="3.30.420.10">
    <property type="entry name" value="Ribonuclease H-like superfamily/Ribonuclease H"/>
    <property type="match status" value="1"/>
</dbReference>
<comment type="caution">
    <text evidence="2">The sequence shown here is derived from an EMBL/GenBank/DDBJ whole genome shotgun (WGS) entry which is preliminary data.</text>
</comment>
<dbReference type="InterPro" id="IPR012337">
    <property type="entry name" value="RNaseH-like_sf"/>
</dbReference>
<dbReference type="PANTHER" id="PTHR37984:SF5">
    <property type="entry name" value="PROTEIN NYNRIN-LIKE"/>
    <property type="match status" value="1"/>
</dbReference>
<accession>A0A6A5B471</accession>
<dbReference type="AlphaFoldDB" id="A0A6A5B471"/>
<sequence>MAMAKSGQKQALVVKDDMSGFVQLLAAESADTAVTAKALMTWFTTFDCANTRVSDGGTHFKYEVIEKVRKSVGAHLHITTAYSPWAKGTVEVVMRLVLRADKKAAH</sequence>
<dbReference type="PROSITE" id="PS50994">
    <property type="entry name" value="INTEGRASE"/>
    <property type="match status" value="1"/>
</dbReference>
<evidence type="ECO:0000259" key="1">
    <source>
        <dbReference type="PROSITE" id="PS50994"/>
    </source>
</evidence>
<protein>
    <recommendedName>
        <fullName evidence="1">Integrase catalytic domain-containing protein</fullName>
    </recommendedName>
</protein>
<dbReference type="GO" id="GO:0015074">
    <property type="term" value="P:DNA integration"/>
    <property type="evidence" value="ECO:0007669"/>
    <property type="project" value="InterPro"/>
</dbReference>
<reference evidence="2 3" key="1">
    <citation type="submission" date="2019-06" db="EMBL/GenBank/DDBJ databases">
        <title>Genomics analysis of Aphanomyces spp. identifies a new class of oomycete effector associated with host adaptation.</title>
        <authorList>
            <person name="Gaulin E."/>
        </authorList>
    </citation>
    <scope>NUCLEOTIDE SEQUENCE [LARGE SCALE GENOMIC DNA]</scope>
    <source>
        <strain evidence="2 3">E</strain>
    </source>
</reference>
<dbReference type="SUPFAM" id="SSF53098">
    <property type="entry name" value="Ribonuclease H-like"/>
    <property type="match status" value="1"/>
</dbReference>